<sequence length="64" mass="7807">MVFHKYTRRPRTELQNVRIFGSIFSRQLTLEKISADRQMTAQHIETTNKIEFWEAETFMNRFIL</sequence>
<proteinExistence type="predicted"/>
<organism evidence="1 2">
    <name type="scientific">Meloidogyne enterolobii</name>
    <name type="common">Root-knot nematode worm</name>
    <name type="synonym">Meloidogyne mayaguensis</name>
    <dbReference type="NCBI Taxonomy" id="390850"/>
    <lineage>
        <taxon>Eukaryota</taxon>
        <taxon>Metazoa</taxon>
        <taxon>Ecdysozoa</taxon>
        <taxon>Nematoda</taxon>
        <taxon>Chromadorea</taxon>
        <taxon>Rhabditida</taxon>
        <taxon>Tylenchina</taxon>
        <taxon>Tylenchomorpha</taxon>
        <taxon>Tylenchoidea</taxon>
        <taxon>Meloidogynidae</taxon>
        <taxon>Meloidogyninae</taxon>
        <taxon>Meloidogyne</taxon>
    </lineage>
</organism>
<dbReference type="Proteomes" id="UP000580250">
    <property type="component" value="Unassembled WGS sequence"/>
</dbReference>
<evidence type="ECO:0000313" key="1">
    <source>
        <dbReference type="EMBL" id="CAD2208208.1"/>
    </source>
</evidence>
<evidence type="ECO:0000313" key="2">
    <source>
        <dbReference type="Proteomes" id="UP000580250"/>
    </source>
</evidence>
<name>A0A6V7Y9F0_MELEN</name>
<gene>
    <name evidence="1" type="ORF">MENT_LOCUS62221</name>
</gene>
<accession>A0A6V7Y9F0</accession>
<protein>
    <submittedName>
        <fullName evidence="1">Uncharacterized protein</fullName>
    </submittedName>
</protein>
<comment type="caution">
    <text evidence="1">The sequence shown here is derived from an EMBL/GenBank/DDBJ whole genome shotgun (WGS) entry which is preliminary data.</text>
</comment>
<dbReference type="AlphaFoldDB" id="A0A6V7Y9F0"/>
<dbReference type="EMBL" id="CAJEWN010003633">
    <property type="protein sequence ID" value="CAD2208208.1"/>
    <property type="molecule type" value="Genomic_DNA"/>
</dbReference>
<reference evidence="1 2" key="1">
    <citation type="submission" date="2020-08" db="EMBL/GenBank/DDBJ databases">
        <authorList>
            <person name="Koutsovoulos G."/>
            <person name="Danchin GJ E."/>
        </authorList>
    </citation>
    <scope>NUCLEOTIDE SEQUENCE [LARGE SCALE GENOMIC DNA]</scope>
</reference>